<name>A0AAV6MYN5_9ROSI</name>
<dbReference type="EMBL" id="JAGKQH010000010">
    <property type="protein sequence ID" value="KAG6589531.1"/>
    <property type="molecule type" value="Genomic_DNA"/>
</dbReference>
<comment type="caution">
    <text evidence="1">The sequence shown here is derived from an EMBL/GenBank/DDBJ whole genome shotgun (WGS) entry which is preliminary data.</text>
</comment>
<keyword evidence="2" id="KW-1185">Reference proteome</keyword>
<proteinExistence type="predicted"/>
<evidence type="ECO:0000313" key="2">
    <source>
        <dbReference type="Proteomes" id="UP000685013"/>
    </source>
</evidence>
<organism evidence="1 2">
    <name type="scientific">Cucurbita argyrosperma subsp. sororia</name>
    <dbReference type="NCBI Taxonomy" id="37648"/>
    <lineage>
        <taxon>Eukaryota</taxon>
        <taxon>Viridiplantae</taxon>
        <taxon>Streptophyta</taxon>
        <taxon>Embryophyta</taxon>
        <taxon>Tracheophyta</taxon>
        <taxon>Spermatophyta</taxon>
        <taxon>Magnoliopsida</taxon>
        <taxon>eudicotyledons</taxon>
        <taxon>Gunneridae</taxon>
        <taxon>Pentapetalae</taxon>
        <taxon>rosids</taxon>
        <taxon>fabids</taxon>
        <taxon>Cucurbitales</taxon>
        <taxon>Cucurbitaceae</taxon>
        <taxon>Cucurbiteae</taxon>
        <taxon>Cucurbita</taxon>
    </lineage>
</organism>
<evidence type="ECO:0000313" key="1">
    <source>
        <dbReference type="EMBL" id="KAG6589531.1"/>
    </source>
</evidence>
<feature type="non-terminal residue" evidence="1">
    <location>
        <position position="1"/>
    </location>
</feature>
<reference evidence="1 2" key="1">
    <citation type="journal article" date="2021" name="Hortic Res">
        <title>The domestication of Cucurbita argyrosperma as revealed by the genome of its wild relative.</title>
        <authorList>
            <person name="Barrera-Redondo J."/>
            <person name="Sanchez-de la Vega G."/>
            <person name="Aguirre-Liguori J.A."/>
            <person name="Castellanos-Morales G."/>
            <person name="Gutierrez-Guerrero Y.T."/>
            <person name="Aguirre-Dugua X."/>
            <person name="Aguirre-Planter E."/>
            <person name="Tenaillon M.I."/>
            <person name="Lira-Saade R."/>
            <person name="Eguiarte L.E."/>
        </authorList>
    </citation>
    <scope>NUCLEOTIDE SEQUENCE [LARGE SCALE GENOMIC DNA]</scope>
    <source>
        <strain evidence="1">JBR-2021</strain>
    </source>
</reference>
<accession>A0AAV6MYN5</accession>
<sequence>MSRIQTNQAITLNRSKLQEHVTILIWEQASIIDLQVQTMGKIFQPVKSGGMQLAATYFGACVAAGFESPIRTVKHTQNPTMADKYTTMWIDENYFAV</sequence>
<dbReference type="AlphaFoldDB" id="A0AAV6MYN5"/>
<gene>
    <name evidence="1" type="ORF">SDJN03_14954</name>
</gene>
<protein>
    <submittedName>
        <fullName evidence="1">Uncharacterized protein</fullName>
    </submittedName>
</protein>
<dbReference type="Proteomes" id="UP000685013">
    <property type="component" value="Chromosome 10"/>
</dbReference>